<feature type="domain" description="CCHC-type" evidence="3">
    <location>
        <begin position="90"/>
        <end position="105"/>
    </location>
</feature>
<dbReference type="Gene3D" id="4.10.60.10">
    <property type="entry name" value="Zinc finger, CCHC-type"/>
    <property type="match status" value="1"/>
</dbReference>
<evidence type="ECO:0000259" key="3">
    <source>
        <dbReference type="PROSITE" id="PS50158"/>
    </source>
</evidence>
<dbReference type="InterPro" id="IPR036875">
    <property type="entry name" value="Znf_CCHC_sf"/>
</dbReference>
<keyword evidence="1" id="KW-0863">Zinc-finger</keyword>
<name>A0A9P6X0X1_RHIOR</name>
<dbReference type="PROSITE" id="PS50158">
    <property type="entry name" value="ZF_CCHC"/>
    <property type="match status" value="1"/>
</dbReference>
<evidence type="ECO:0000256" key="2">
    <source>
        <dbReference type="SAM" id="MobiDB-lite"/>
    </source>
</evidence>
<reference evidence="4" key="1">
    <citation type="journal article" date="2020" name="Microb. Genom.">
        <title>Genetic diversity of clinical and environmental Mucorales isolates obtained from an investigation of mucormycosis cases among solid organ transplant recipients.</title>
        <authorList>
            <person name="Nguyen M.H."/>
            <person name="Kaul D."/>
            <person name="Muto C."/>
            <person name="Cheng S.J."/>
            <person name="Richter R.A."/>
            <person name="Bruno V.M."/>
            <person name="Liu G."/>
            <person name="Beyhan S."/>
            <person name="Sundermann A.J."/>
            <person name="Mounaud S."/>
            <person name="Pasculle A.W."/>
            <person name="Nierman W.C."/>
            <person name="Driscoll E."/>
            <person name="Cumbie R."/>
            <person name="Clancy C.J."/>
            <person name="Dupont C.L."/>
        </authorList>
    </citation>
    <scope>NUCLEOTIDE SEQUENCE</scope>
    <source>
        <strain evidence="4">GL11</strain>
    </source>
</reference>
<dbReference type="SMART" id="SM00343">
    <property type="entry name" value="ZnF_C2HC"/>
    <property type="match status" value="2"/>
</dbReference>
<dbReference type="Pfam" id="PF00098">
    <property type="entry name" value="zf-CCHC"/>
    <property type="match status" value="1"/>
</dbReference>
<dbReference type="InterPro" id="IPR001878">
    <property type="entry name" value="Znf_CCHC"/>
</dbReference>
<dbReference type="EMBL" id="JAANQT010002370">
    <property type="protein sequence ID" value="KAG1302572.1"/>
    <property type="molecule type" value="Genomic_DNA"/>
</dbReference>
<feature type="compositionally biased region" description="Low complexity" evidence="2">
    <location>
        <begin position="130"/>
        <end position="147"/>
    </location>
</feature>
<dbReference type="GO" id="GO:0003676">
    <property type="term" value="F:nucleic acid binding"/>
    <property type="evidence" value="ECO:0007669"/>
    <property type="project" value="InterPro"/>
</dbReference>
<sequence>MSLEPYGFVLDLGILRESHTGIYMGTGYAILSVPKNDDRFSPLSHHLPWYQSEEEGFYAVWSDMPTYCRYCHAEGHVVPDCPKKRSSRVCWNCRTSGHIAAECTKSKNKPFKKARKTPTASQDRADQGEAQSSQSSNGTATSNTSSQPLTLNTMKRTRSIRNESGAWTTETSLPARLFSDYKLYWLEKSRTSVQLDTRVECSSFAGDVLCQKTAAITTSINNDYANIDSNNNKGMAASSSSSPAIQNKEHSIKPYTHNFLNNNPT</sequence>
<accession>A0A9P6X0X1</accession>
<feature type="region of interest" description="Disordered" evidence="2">
    <location>
        <begin position="110"/>
        <end position="153"/>
    </location>
</feature>
<dbReference type="GO" id="GO:0008270">
    <property type="term" value="F:zinc ion binding"/>
    <property type="evidence" value="ECO:0007669"/>
    <property type="project" value="UniProtKB-KW"/>
</dbReference>
<comment type="caution">
    <text evidence="4">The sequence shown here is derived from an EMBL/GenBank/DDBJ whole genome shotgun (WGS) entry which is preliminary data.</text>
</comment>
<keyword evidence="5" id="KW-1185">Reference proteome</keyword>
<organism evidence="4 5">
    <name type="scientific">Rhizopus oryzae</name>
    <name type="common">Mucormycosis agent</name>
    <name type="synonym">Rhizopus arrhizus var. delemar</name>
    <dbReference type="NCBI Taxonomy" id="64495"/>
    <lineage>
        <taxon>Eukaryota</taxon>
        <taxon>Fungi</taxon>
        <taxon>Fungi incertae sedis</taxon>
        <taxon>Mucoromycota</taxon>
        <taxon>Mucoromycotina</taxon>
        <taxon>Mucoromycetes</taxon>
        <taxon>Mucorales</taxon>
        <taxon>Mucorineae</taxon>
        <taxon>Rhizopodaceae</taxon>
        <taxon>Rhizopus</taxon>
    </lineage>
</organism>
<keyword evidence="1" id="KW-0479">Metal-binding</keyword>
<proteinExistence type="predicted"/>
<keyword evidence="1" id="KW-0862">Zinc</keyword>
<protein>
    <recommendedName>
        <fullName evidence="3">CCHC-type domain-containing protein</fullName>
    </recommendedName>
</protein>
<dbReference type="Proteomes" id="UP000716291">
    <property type="component" value="Unassembled WGS sequence"/>
</dbReference>
<evidence type="ECO:0000313" key="5">
    <source>
        <dbReference type="Proteomes" id="UP000716291"/>
    </source>
</evidence>
<gene>
    <name evidence="4" type="ORF">G6F64_010812</name>
</gene>
<evidence type="ECO:0000313" key="4">
    <source>
        <dbReference type="EMBL" id="KAG1302572.1"/>
    </source>
</evidence>
<evidence type="ECO:0000256" key="1">
    <source>
        <dbReference type="PROSITE-ProRule" id="PRU00047"/>
    </source>
</evidence>
<dbReference type="SUPFAM" id="SSF57756">
    <property type="entry name" value="Retrovirus zinc finger-like domains"/>
    <property type="match status" value="1"/>
</dbReference>
<dbReference type="AlphaFoldDB" id="A0A9P6X0X1"/>